<dbReference type="InterPro" id="IPR032675">
    <property type="entry name" value="LRR_dom_sf"/>
</dbReference>
<dbReference type="InterPro" id="IPR036047">
    <property type="entry name" value="F-box-like_dom_sf"/>
</dbReference>
<dbReference type="SUPFAM" id="SSF52047">
    <property type="entry name" value="RNI-like"/>
    <property type="match status" value="1"/>
</dbReference>
<organism evidence="1 2">
    <name type="scientific">Cerrena zonata</name>
    <dbReference type="NCBI Taxonomy" id="2478898"/>
    <lineage>
        <taxon>Eukaryota</taxon>
        <taxon>Fungi</taxon>
        <taxon>Dikarya</taxon>
        <taxon>Basidiomycota</taxon>
        <taxon>Agaricomycotina</taxon>
        <taxon>Agaricomycetes</taxon>
        <taxon>Polyporales</taxon>
        <taxon>Cerrenaceae</taxon>
        <taxon>Cerrena</taxon>
    </lineage>
</organism>
<comment type="caution">
    <text evidence="1">The sequence shown here is derived from an EMBL/GenBank/DDBJ whole genome shotgun (WGS) entry which is preliminary data.</text>
</comment>
<keyword evidence="2" id="KW-1185">Reference proteome</keyword>
<proteinExistence type="predicted"/>
<name>A0AAW0GCQ4_9APHY</name>
<evidence type="ECO:0000313" key="1">
    <source>
        <dbReference type="EMBL" id="KAK7690202.1"/>
    </source>
</evidence>
<dbReference type="AlphaFoldDB" id="A0AAW0GCQ4"/>
<evidence type="ECO:0008006" key="3">
    <source>
        <dbReference type="Google" id="ProtNLM"/>
    </source>
</evidence>
<evidence type="ECO:0000313" key="2">
    <source>
        <dbReference type="Proteomes" id="UP001385951"/>
    </source>
</evidence>
<gene>
    <name evidence="1" type="ORF">QCA50_006853</name>
</gene>
<dbReference type="EMBL" id="JASBNA010000007">
    <property type="protein sequence ID" value="KAK7690202.1"/>
    <property type="molecule type" value="Genomic_DNA"/>
</dbReference>
<sequence>MDSEDERELLKGLDCDERGIPKSWKGMEFRLFQAEERHDQVLIKAIGGRDDIMSEYLNDDFRGRHRVARFFQTTKGFHSGQLDLTGRHKPRYDSIIQRWTEFVEDMDEIRQHATPVGLEEDSMRDMFALPPEIGFSSEKAFVVDPPSLLEKFHEKWKTGVQPLTIGALLKATDSLTTFLTDNPLPIFQKLCLQDLPPEIIHHIMEFTDSICARHLGGTSRFFRDISFSHVFRDLSLGFYATTAPFPDNEDPETFIEQAIQDSRTKLLHRASFVSSHPEIPKRLRALSLINHTMDHSLLEAMNDLAYYQPIYDILQNILLQAPELRTIHISSFLISFELSQKIMAVPNLRTLRLICCHTASQPREELPPSTSIANVSLRIVDNDIWRFLPNVRGLRVLSVGSLYSPDHDGSLLAPKEFINSINPFKTLERLCIYDIMVPELYRLTNWVKKVNRDTPPALTHLKLAGTTPFDQNIVSEIIRTFGTPSMRYLVLTSVNSVVPNLFKELAKAFPNVVSLTIIYDPSSGNRNRNRLPTPWPYPIQDYASALEEFKCLKTFRWNQTIGLPMDTEDVNLANDAIADMETTAQVLGTKMNTLERIDFIERGTSILEICIKRNEKGAVSAQVEKDMNGMSYRSAYHDPNFLTGNSWALV</sequence>
<dbReference type="Proteomes" id="UP001385951">
    <property type="component" value="Unassembled WGS sequence"/>
</dbReference>
<accession>A0AAW0GCQ4</accession>
<protein>
    <recommendedName>
        <fullName evidence="3">F-box domain-containing protein</fullName>
    </recommendedName>
</protein>
<dbReference type="Gene3D" id="3.80.10.10">
    <property type="entry name" value="Ribonuclease Inhibitor"/>
    <property type="match status" value="1"/>
</dbReference>
<reference evidence="1 2" key="1">
    <citation type="submission" date="2022-09" db="EMBL/GenBank/DDBJ databases">
        <authorList>
            <person name="Palmer J.M."/>
        </authorList>
    </citation>
    <scope>NUCLEOTIDE SEQUENCE [LARGE SCALE GENOMIC DNA]</scope>
    <source>
        <strain evidence="1 2">DSM 7382</strain>
    </source>
</reference>
<dbReference type="SUPFAM" id="SSF81383">
    <property type="entry name" value="F-box domain"/>
    <property type="match status" value="1"/>
</dbReference>